<dbReference type="Proteomes" id="UP001060215">
    <property type="component" value="Chromosome 5"/>
</dbReference>
<protein>
    <submittedName>
        <fullName evidence="1">Uncharacterized protein</fullName>
    </submittedName>
</protein>
<organism evidence="1 2">
    <name type="scientific">Camellia lanceoleosa</name>
    <dbReference type="NCBI Taxonomy" id="1840588"/>
    <lineage>
        <taxon>Eukaryota</taxon>
        <taxon>Viridiplantae</taxon>
        <taxon>Streptophyta</taxon>
        <taxon>Embryophyta</taxon>
        <taxon>Tracheophyta</taxon>
        <taxon>Spermatophyta</taxon>
        <taxon>Magnoliopsida</taxon>
        <taxon>eudicotyledons</taxon>
        <taxon>Gunneridae</taxon>
        <taxon>Pentapetalae</taxon>
        <taxon>asterids</taxon>
        <taxon>Ericales</taxon>
        <taxon>Theaceae</taxon>
        <taxon>Camellia</taxon>
    </lineage>
</organism>
<evidence type="ECO:0000313" key="2">
    <source>
        <dbReference type="Proteomes" id="UP001060215"/>
    </source>
</evidence>
<gene>
    <name evidence="1" type="ORF">LOK49_LG06G03274</name>
</gene>
<comment type="caution">
    <text evidence="1">The sequence shown here is derived from an EMBL/GenBank/DDBJ whole genome shotgun (WGS) entry which is preliminary data.</text>
</comment>
<proteinExistence type="predicted"/>
<keyword evidence="2" id="KW-1185">Reference proteome</keyword>
<name>A0ACC0H961_9ERIC</name>
<dbReference type="EMBL" id="CM045762">
    <property type="protein sequence ID" value="KAI8009564.1"/>
    <property type="molecule type" value="Genomic_DNA"/>
</dbReference>
<reference evidence="1 2" key="1">
    <citation type="journal article" date="2022" name="Plant J.">
        <title>Chromosome-level genome of Camellia lanceoleosa provides a valuable resource for understanding genome evolution and self-incompatibility.</title>
        <authorList>
            <person name="Gong W."/>
            <person name="Xiao S."/>
            <person name="Wang L."/>
            <person name="Liao Z."/>
            <person name="Chang Y."/>
            <person name="Mo W."/>
            <person name="Hu G."/>
            <person name="Li W."/>
            <person name="Zhao G."/>
            <person name="Zhu H."/>
            <person name="Hu X."/>
            <person name="Ji K."/>
            <person name="Xiang X."/>
            <person name="Song Q."/>
            <person name="Yuan D."/>
            <person name="Jin S."/>
            <person name="Zhang L."/>
        </authorList>
    </citation>
    <scope>NUCLEOTIDE SEQUENCE [LARGE SCALE GENOMIC DNA]</scope>
    <source>
        <strain evidence="1">SQ_2022a</strain>
    </source>
</reference>
<sequence length="101" mass="11666">MLSLSPPPEPYPTHTDGDDDREAIYIEKAIGNRRSWCGGVCCSSKVKPVEERFYSVKKVTEREKKCKFPIFFPSLYYALNLFYNVKKLTDQRQKNDVAPEG</sequence>
<accession>A0ACC0H961</accession>
<evidence type="ECO:0000313" key="1">
    <source>
        <dbReference type="EMBL" id="KAI8009564.1"/>
    </source>
</evidence>